<dbReference type="GO" id="GO:0003989">
    <property type="term" value="F:acetyl-CoA carboxylase activity"/>
    <property type="evidence" value="ECO:0007669"/>
    <property type="project" value="InterPro"/>
</dbReference>
<protein>
    <submittedName>
        <fullName evidence="2">Acetyl-CoA carboxylase</fullName>
    </submittedName>
</protein>
<dbReference type="OrthoDB" id="3196667at2759"/>
<dbReference type="Proteomes" id="UP000247409">
    <property type="component" value="Unassembled WGS sequence"/>
</dbReference>
<dbReference type="Pfam" id="PF21385">
    <property type="entry name" value="ACCA_BT"/>
    <property type="match status" value="1"/>
</dbReference>
<comment type="caution">
    <text evidence="2">The sequence shown here is derived from an EMBL/GenBank/DDBJ whole genome shotgun (WGS) entry which is preliminary data.</text>
</comment>
<dbReference type="InterPro" id="IPR049074">
    <property type="entry name" value="ACCA_BT"/>
</dbReference>
<dbReference type="AlphaFoldDB" id="A0A2V3INL1"/>
<accession>A0A2V3INL1</accession>
<keyword evidence="3" id="KW-1185">Reference proteome</keyword>
<feature type="domain" description="Acetyl-CoA carboxylase BT" evidence="1">
    <location>
        <begin position="30"/>
        <end position="96"/>
    </location>
</feature>
<dbReference type="InterPro" id="IPR049076">
    <property type="entry name" value="ACCA"/>
</dbReference>
<reference evidence="2 3" key="1">
    <citation type="journal article" date="2018" name="Mol. Biol. Evol.">
        <title>Analysis of the draft genome of the red seaweed Gracilariopsis chorda provides insights into genome size evolution in Rhodophyta.</title>
        <authorList>
            <person name="Lee J."/>
            <person name="Yang E.C."/>
            <person name="Graf L."/>
            <person name="Yang J.H."/>
            <person name="Qiu H."/>
            <person name="Zel Zion U."/>
            <person name="Chan C.X."/>
            <person name="Stephens T.G."/>
            <person name="Weber A.P.M."/>
            <person name="Boo G.H."/>
            <person name="Boo S.M."/>
            <person name="Kim K.M."/>
            <person name="Shin Y."/>
            <person name="Jung M."/>
            <person name="Lee S.J."/>
            <person name="Yim H.S."/>
            <person name="Lee J.H."/>
            <person name="Bhattacharya D."/>
            <person name="Yoon H.S."/>
        </authorList>
    </citation>
    <scope>NUCLEOTIDE SEQUENCE [LARGE SCALE GENOMIC DNA]</scope>
    <source>
        <strain evidence="2 3">SKKU-2015</strain>
        <tissue evidence="2">Whole body</tissue>
    </source>
</reference>
<dbReference type="PANTHER" id="PTHR45728">
    <property type="entry name" value="ACETYL-COA CARBOXYLASE, ISOFORM A"/>
    <property type="match status" value="1"/>
</dbReference>
<dbReference type="EMBL" id="NBIV01000116">
    <property type="protein sequence ID" value="PXF43643.1"/>
    <property type="molecule type" value="Genomic_DNA"/>
</dbReference>
<evidence type="ECO:0000259" key="1">
    <source>
        <dbReference type="Pfam" id="PF21385"/>
    </source>
</evidence>
<gene>
    <name evidence="2" type="ORF">BWQ96_06602</name>
</gene>
<name>A0A2V3INL1_9FLOR</name>
<evidence type="ECO:0000313" key="2">
    <source>
        <dbReference type="EMBL" id="PXF43643.1"/>
    </source>
</evidence>
<evidence type="ECO:0000313" key="3">
    <source>
        <dbReference type="Proteomes" id="UP000247409"/>
    </source>
</evidence>
<organism evidence="2 3">
    <name type="scientific">Gracilariopsis chorda</name>
    <dbReference type="NCBI Taxonomy" id="448386"/>
    <lineage>
        <taxon>Eukaryota</taxon>
        <taxon>Rhodophyta</taxon>
        <taxon>Florideophyceae</taxon>
        <taxon>Rhodymeniophycidae</taxon>
        <taxon>Gracilariales</taxon>
        <taxon>Gracilariaceae</taxon>
        <taxon>Gracilariopsis</taxon>
    </lineage>
</organism>
<proteinExistence type="predicted"/>
<sequence length="107" mass="12088">MSAFRENQITTTWLDSVIAEKIAAEKPPTDLAVIIGALCRAYVQFTDRAELFTKCLEHGQIPPLAKSLVEFPVELIYEDVKYCFKLTRADVSTFRARLANDEFGKDS</sequence>
<dbReference type="PANTHER" id="PTHR45728:SF3">
    <property type="entry name" value="ACETYL-COA CARBOXYLASE"/>
    <property type="match status" value="1"/>
</dbReference>
<dbReference type="STRING" id="448386.A0A2V3INL1"/>
<dbReference type="GO" id="GO:0006633">
    <property type="term" value="P:fatty acid biosynthetic process"/>
    <property type="evidence" value="ECO:0007669"/>
    <property type="project" value="TreeGrafter"/>
</dbReference>